<dbReference type="AlphaFoldDB" id="W5STF9"/>
<reference evidence="1" key="1">
    <citation type="submission" date="2013-04" db="EMBL/GenBank/DDBJ databases">
        <title>Comparative Genomics of Relapsing Fever Spirochetes.</title>
        <authorList>
            <person name="Schwan T.G."/>
            <person name="Raffel S.J."/>
            <person name="Porcella S.F."/>
            <person name="Martens C.A."/>
            <person name="Bruno D.P."/>
            <person name="Ricklefs S.M."/>
            <person name="Barbian K.B."/>
        </authorList>
    </citation>
    <scope>NUCLEOTIDE SEQUENCE</scope>
    <source>
        <strain evidence="1">SLO</strain>
        <plasmid evidence="1">unnamed</plasmid>
    </source>
</reference>
<geneLocation type="plasmid" evidence="1">
    <name>unnamed</name>
</geneLocation>
<dbReference type="PROSITE" id="PS51257">
    <property type="entry name" value="PROKAR_LIPOPROTEIN"/>
    <property type="match status" value="1"/>
</dbReference>
<name>W5STF9_BORPR</name>
<sequence length="77" mass="8579">MRKNLFIFTLLVVGLVSCDLNSKLLGNKERNKDLSKEVVNSVQGDEAYKEVNINGLEKVVDDIQGDEPAKEDKDVAE</sequence>
<organism evidence="1">
    <name type="scientific">Borrelia parkeri SLO</name>
    <dbReference type="NCBI Taxonomy" id="1313294"/>
    <lineage>
        <taxon>Bacteria</taxon>
        <taxon>Pseudomonadati</taxon>
        <taxon>Spirochaetota</taxon>
        <taxon>Spirochaetia</taxon>
        <taxon>Spirochaetales</taxon>
        <taxon>Borreliaceae</taxon>
        <taxon>Borrelia</taxon>
    </lineage>
</organism>
<feature type="non-terminal residue" evidence="1">
    <location>
        <position position="77"/>
    </location>
</feature>
<accession>W5STF9</accession>
<protein>
    <submittedName>
        <fullName evidence="1">Antigen P35</fullName>
    </submittedName>
</protein>
<dbReference type="EMBL" id="CP005864">
    <property type="protein sequence ID" value="AHH09973.1"/>
    <property type="molecule type" value="Genomic_DNA"/>
</dbReference>
<keyword evidence="1" id="KW-0614">Plasmid</keyword>
<dbReference type="HOGENOM" id="CLU_2643596_0_0_12"/>
<evidence type="ECO:0000313" key="1">
    <source>
        <dbReference type="EMBL" id="AHH09973.1"/>
    </source>
</evidence>
<gene>
    <name evidence="1" type="ORF">BPA_0027800</name>
</gene>
<proteinExistence type="predicted"/>